<comment type="catalytic activity">
    <reaction evidence="1">
        <text>L-histidyl-[protein] + phosphoenolpyruvate = N(pros)-phospho-L-histidyl-[protein] + pyruvate</text>
        <dbReference type="Rhea" id="RHEA:23880"/>
        <dbReference type="Rhea" id="RHEA-COMP:9745"/>
        <dbReference type="Rhea" id="RHEA-COMP:9746"/>
        <dbReference type="ChEBI" id="CHEBI:15361"/>
        <dbReference type="ChEBI" id="CHEBI:29979"/>
        <dbReference type="ChEBI" id="CHEBI:58702"/>
        <dbReference type="ChEBI" id="CHEBI:64837"/>
        <dbReference type="EC" id="2.7.3.9"/>
    </reaction>
</comment>
<evidence type="ECO:0000313" key="16">
    <source>
        <dbReference type="EMBL" id="AVP98656.1"/>
    </source>
</evidence>
<evidence type="ECO:0000256" key="2">
    <source>
        <dbReference type="ARBA" id="ARBA00001946"/>
    </source>
</evidence>
<keyword evidence="8" id="KW-0762">Sugar transport</keyword>
<dbReference type="InterPro" id="IPR036637">
    <property type="entry name" value="Phosphohistidine_dom_sf"/>
</dbReference>
<dbReference type="KEGG" id="xba:C7S18_16330"/>
<comment type="subcellular location">
    <subcellularLocation>
        <location evidence="3">Cytoplasm</location>
    </subcellularLocation>
</comment>
<dbReference type="NCBIfam" id="TIGR01003">
    <property type="entry name" value="PTS_HPr_family"/>
    <property type="match status" value="1"/>
</dbReference>
<dbReference type="OrthoDB" id="9765468at2"/>
<sequence>MSAVCAGATGTSLGDRSHSLESTMSRVQLRAPCAGWLLPLSEVADAVFSTGLAGPGLAIEPLDDALYAPADGTVILMGAARHALTLRVAGGMDVLMHVGIDTVNLHGSGFECCVQDGQEVRQGDCLLRFDLDLIAREAPSTATPILLVSGGQIIDLPTPRPVQRGDALFAIESEPETAEKSVAANAIVATTARQCFRIPFEHGLHARPAAQLVSSLKSLQADVRVIHRGRDANARSAIALMSLGLVCQDEVEVLAEGPDAEAALQQLRHQLVPLAALTTPAETLPVAPAAQTDALLGIIAVRGLAVGVAYRLVEPELEVPARAGAITTELAVLAHSLATVAAAQTRTRARANGALAAILDAHAVLLTDPELQSRAEAEIRAGASAGAGWRLAVRHHVALLQGSHHALHAERAADLVDLERQVLRAMLGQDPMPDRPLPEQAIVIADELLPSQFAQLDLGRLAALAMARGGPSSHVALLAAARGVPTLMGLGSAVLQIEPGQALILDADRGALHRTPTDAECALARARLEAQRERDAVALREAAKPALTQDGVPVRVHANLGAADEAAPAAAHGADGCGLLRTEFLFLDRRAAPDEAEQTQEYTRIVQGLNGGMLTLRTLDVGGDKPLPYLPIAAEENPALGIRGLRFSLRHPDLLAVQFRAALKAAAAGPLRVMLPMVNDLSEFRTAKACFDACVAELNIAAPVSLGVMIETPAAAMLAEQLATEAAFLSIGSNDLSQYVLAMDRGHAALAGALDAMHPAVLRMISMVAKAGLAAGRSVSVCGGLAGDPEAVPVLLGLGVAELSVVPRQVPRIKQQARQLRLAECQQLAADVLSLPSADAVRRAVRHTLQGVSP</sequence>
<dbReference type="NCBIfam" id="TIGR00830">
    <property type="entry name" value="PTBA"/>
    <property type="match status" value="1"/>
</dbReference>
<feature type="domain" description="HPr" evidence="15">
    <location>
        <begin position="191"/>
        <end position="283"/>
    </location>
</feature>
<dbReference type="InterPro" id="IPR050499">
    <property type="entry name" value="PEP-utilizing_PTS_enzyme"/>
</dbReference>
<dbReference type="Pfam" id="PF00381">
    <property type="entry name" value="PTS-HPr"/>
    <property type="match status" value="1"/>
</dbReference>
<dbReference type="InterPro" id="IPR015813">
    <property type="entry name" value="Pyrv/PenolPyrv_kinase-like_dom"/>
</dbReference>
<evidence type="ECO:0000256" key="6">
    <source>
        <dbReference type="ARBA" id="ARBA00022448"/>
    </source>
</evidence>
<keyword evidence="17" id="KW-1185">Reference proteome</keyword>
<dbReference type="Gene3D" id="1.10.274.10">
    <property type="entry name" value="PtsI, HPr-binding domain"/>
    <property type="match status" value="1"/>
</dbReference>
<evidence type="ECO:0000256" key="9">
    <source>
        <dbReference type="ARBA" id="ARBA00022679"/>
    </source>
</evidence>
<dbReference type="NCBIfam" id="TIGR01417">
    <property type="entry name" value="PTS_I_fam"/>
    <property type="match status" value="1"/>
</dbReference>
<dbReference type="InterPro" id="IPR000121">
    <property type="entry name" value="PEP_util_C"/>
</dbReference>
<dbReference type="SUPFAM" id="SSF55594">
    <property type="entry name" value="HPr-like"/>
    <property type="match status" value="1"/>
</dbReference>
<comment type="similarity">
    <text evidence="4">Belongs to the PEP-utilizing enzyme family.</text>
</comment>
<keyword evidence="13" id="KW-0460">Magnesium</keyword>
<evidence type="ECO:0000256" key="7">
    <source>
        <dbReference type="ARBA" id="ARBA00022490"/>
    </source>
</evidence>
<dbReference type="InterPro" id="IPR008279">
    <property type="entry name" value="PEP-util_enz_mobile_dom"/>
</dbReference>
<dbReference type="InterPro" id="IPR008731">
    <property type="entry name" value="PTS_EIN"/>
</dbReference>
<dbReference type="InterPro" id="IPR006318">
    <property type="entry name" value="PTS_EI-like"/>
</dbReference>
<dbReference type="PRINTS" id="PR00107">
    <property type="entry name" value="PHOSPHOCPHPR"/>
</dbReference>
<comment type="cofactor">
    <cofactor evidence="2">
        <name>Mg(2+)</name>
        <dbReference type="ChEBI" id="CHEBI:18420"/>
    </cofactor>
</comment>
<dbReference type="GO" id="GO:0005737">
    <property type="term" value="C:cytoplasm"/>
    <property type="evidence" value="ECO:0007669"/>
    <property type="project" value="UniProtKB-SubCell"/>
</dbReference>
<accession>A0A2P1PUX6</accession>
<evidence type="ECO:0000256" key="4">
    <source>
        <dbReference type="ARBA" id="ARBA00007837"/>
    </source>
</evidence>
<dbReference type="Gene3D" id="3.20.20.60">
    <property type="entry name" value="Phosphoenolpyruvate-binding domains"/>
    <property type="match status" value="1"/>
</dbReference>
<keyword evidence="11" id="KW-0479">Metal-binding</keyword>
<dbReference type="SUPFAM" id="SSF47831">
    <property type="entry name" value="Enzyme I of the PEP:sugar phosphotransferase system HPr-binding (sub)domain"/>
    <property type="match status" value="1"/>
</dbReference>
<dbReference type="PROSITE" id="PS00369">
    <property type="entry name" value="PTS_HPR_HIS"/>
    <property type="match status" value="1"/>
</dbReference>
<dbReference type="Pfam" id="PF05524">
    <property type="entry name" value="PEP-utilisers_N"/>
    <property type="match status" value="1"/>
</dbReference>
<keyword evidence="7" id="KW-0963">Cytoplasm</keyword>
<dbReference type="Pfam" id="PF00391">
    <property type="entry name" value="PEP-utilizers"/>
    <property type="match status" value="1"/>
</dbReference>
<dbReference type="Gene3D" id="3.30.1340.10">
    <property type="entry name" value="HPr-like"/>
    <property type="match status" value="1"/>
</dbReference>
<gene>
    <name evidence="16" type="primary">ptsP</name>
    <name evidence="16" type="ORF">C7S18_16330</name>
</gene>
<dbReference type="PROSITE" id="PS51093">
    <property type="entry name" value="PTS_EIIA_TYPE_1"/>
    <property type="match status" value="1"/>
</dbReference>
<keyword evidence="12" id="KW-0418">Kinase</keyword>
<dbReference type="SUPFAM" id="SSF51621">
    <property type="entry name" value="Phosphoenolpyruvate/pyruvate domain"/>
    <property type="match status" value="1"/>
</dbReference>
<dbReference type="GO" id="GO:0008965">
    <property type="term" value="F:phosphoenolpyruvate-protein phosphotransferase activity"/>
    <property type="evidence" value="ECO:0007669"/>
    <property type="project" value="UniProtKB-EC"/>
</dbReference>
<dbReference type="PROSITE" id="PS00371">
    <property type="entry name" value="PTS_EIIA_TYPE_1_HIS"/>
    <property type="match status" value="1"/>
</dbReference>
<evidence type="ECO:0000256" key="3">
    <source>
        <dbReference type="ARBA" id="ARBA00004496"/>
    </source>
</evidence>
<dbReference type="GO" id="GO:0009401">
    <property type="term" value="P:phosphoenolpyruvate-dependent sugar phosphotransferase system"/>
    <property type="evidence" value="ECO:0007669"/>
    <property type="project" value="UniProtKB-KW"/>
</dbReference>
<evidence type="ECO:0000259" key="15">
    <source>
        <dbReference type="PROSITE" id="PS51350"/>
    </source>
</evidence>
<dbReference type="PRINTS" id="PR01736">
    <property type="entry name" value="PHPHTRNFRASE"/>
</dbReference>
<dbReference type="InterPro" id="IPR001020">
    <property type="entry name" value="PTS_HPr_His_P_site"/>
</dbReference>
<reference evidence="16 17" key="1">
    <citation type="submission" date="2018-03" db="EMBL/GenBank/DDBJ databases">
        <title>Ahniella affigens gen. nov., sp. nov., a gammaproteobacterium isolated from sandy soil near a stream.</title>
        <authorList>
            <person name="Ko Y."/>
            <person name="Kim J.-H."/>
        </authorList>
    </citation>
    <scope>NUCLEOTIDE SEQUENCE [LARGE SCALE GENOMIC DNA]</scope>
    <source>
        <strain evidence="16 17">D13</strain>
    </source>
</reference>
<name>A0A2P1PUX6_9GAMM</name>
<evidence type="ECO:0000259" key="14">
    <source>
        <dbReference type="PROSITE" id="PS51093"/>
    </source>
</evidence>
<dbReference type="InterPro" id="IPR040442">
    <property type="entry name" value="Pyrv_kinase-like_dom_sf"/>
</dbReference>
<keyword evidence="16" id="KW-0670">Pyruvate</keyword>
<reference evidence="16 17" key="2">
    <citation type="submission" date="2018-03" db="EMBL/GenBank/DDBJ databases">
        <authorList>
            <person name="Keele B.F."/>
        </authorList>
    </citation>
    <scope>NUCLEOTIDE SEQUENCE [LARGE SCALE GENOMIC DNA]</scope>
    <source>
        <strain evidence="16 17">D13</strain>
    </source>
</reference>
<keyword evidence="6" id="KW-0813">Transport</keyword>
<evidence type="ECO:0000256" key="10">
    <source>
        <dbReference type="ARBA" id="ARBA00022683"/>
    </source>
</evidence>
<dbReference type="InterPro" id="IPR011055">
    <property type="entry name" value="Dup_hybrid_motif"/>
</dbReference>
<evidence type="ECO:0000256" key="1">
    <source>
        <dbReference type="ARBA" id="ARBA00000683"/>
    </source>
</evidence>
<evidence type="ECO:0000313" key="17">
    <source>
        <dbReference type="Proteomes" id="UP000241074"/>
    </source>
</evidence>
<dbReference type="PANTHER" id="PTHR46244:SF6">
    <property type="entry name" value="PHOSPHOENOLPYRUVATE-PROTEIN PHOSPHOTRANSFERASE"/>
    <property type="match status" value="1"/>
</dbReference>
<feature type="domain" description="PTS EIIA type-1" evidence="14">
    <location>
        <begin position="45"/>
        <end position="149"/>
    </location>
</feature>
<dbReference type="Gene3D" id="3.50.30.10">
    <property type="entry name" value="Phosphohistidine domain"/>
    <property type="match status" value="1"/>
</dbReference>
<dbReference type="EC" id="2.7.3.9" evidence="5"/>
<dbReference type="SUPFAM" id="SSF52009">
    <property type="entry name" value="Phosphohistidine domain"/>
    <property type="match status" value="1"/>
</dbReference>
<dbReference type="Gene3D" id="2.70.70.10">
    <property type="entry name" value="Glucose Permease (Domain IIA)"/>
    <property type="match status" value="1"/>
</dbReference>
<evidence type="ECO:0000256" key="13">
    <source>
        <dbReference type="ARBA" id="ARBA00022842"/>
    </source>
</evidence>
<dbReference type="Pfam" id="PF02896">
    <property type="entry name" value="PEP-utilizers_C"/>
    <property type="match status" value="1"/>
</dbReference>
<dbReference type="CDD" id="cd00367">
    <property type="entry name" value="PTS-HPr_like"/>
    <property type="match status" value="1"/>
</dbReference>
<evidence type="ECO:0000256" key="11">
    <source>
        <dbReference type="ARBA" id="ARBA00022723"/>
    </source>
</evidence>
<keyword evidence="9 16" id="KW-0808">Transferase</keyword>
<dbReference type="SUPFAM" id="SSF51261">
    <property type="entry name" value="Duplicated hybrid motif"/>
    <property type="match status" value="1"/>
</dbReference>
<dbReference type="AlphaFoldDB" id="A0A2P1PUX6"/>
<dbReference type="InterPro" id="IPR001127">
    <property type="entry name" value="PTS_EIIA_1_perm"/>
</dbReference>
<dbReference type="PROSITE" id="PS51350">
    <property type="entry name" value="PTS_HPR_DOM"/>
    <property type="match status" value="1"/>
</dbReference>
<dbReference type="GO" id="GO:0016301">
    <property type="term" value="F:kinase activity"/>
    <property type="evidence" value="ECO:0007669"/>
    <property type="project" value="UniProtKB-KW"/>
</dbReference>
<organism evidence="16 17">
    <name type="scientific">Ahniella affigens</name>
    <dbReference type="NCBI Taxonomy" id="2021234"/>
    <lineage>
        <taxon>Bacteria</taxon>
        <taxon>Pseudomonadati</taxon>
        <taxon>Pseudomonadota</taxon>
        <taxon>Gammaproteobacteria</taxon>
        <taxon>Lysobacterales</taxon>
        <taxon>Rhodanobacteraceae</taxon>
        <taxon>Ahniella</taxon>
    </lineage>
</organism>
<evidence type="ECO:0000256" key="12">
    <source>
        <dbReference type="ARBA" id="ARBA00022777"/>
    </source>
</evidence>
<dbReference type="InterPro" id="IPR036618">
    <property type="entry name" value="PtsI_HPr-bd_sf"/>
</dbReference>
<dbReference type="Proteomes" id="UP000241074">
    <property type="component" value="Chromosome"/>
</dbReference>
<dbReference type="GO" id="GO:0046872">
    <property type="term" value="F:metal ion binding"/>
    <property type="evidence" value="ECO:0007669"/>
    <property type="project" value="UniProtKB-KW"/>
</dbReference>
<dbReference type="EMBL" id="CP027860">
    <property type="protein sequence ID" value="AVP98656.1"/>
    <property type="molecule type" value="Genomic_DNA"/>
</dbReference>
<dbReference type="InterPro" id="IPR035895">
    <property type="entry name" value="HPr-like_sf"/>
</dbReference>
<dbReference type="Pfam" id="PF00358">
    <property type="entry name" value="PTS_EIIA_1"/>
    <property type="match status" value="1"/>
</dbReference>
<evidence type="ECO:0000256" key="5">
    <source>
        <dbReference type="ARBA" id="ARBA00012232"/>
    </source>
</evidence>
<protein>
    <recommendedName>
        <fullName evidence="5">phosphoenolpyruvate--protein phosphotransferase</fullName>
        <ecNumber evidence="5">2.7.3.9</ecNumber>
    </recommendedName>
</protein>
<proteinExistence type="inferred from homology"/>
<dbReference type="PANTHER" id="PTHR46244">
    <property type="entry name" value="PHOSPHOENOLPYRUVATE-PROTEIN PHOSPHOTRANSFERASE"/>
    <property type="match status" value="1"/>
</dbReference>
<keyword evidence="10" id="KW-0598">Phosphotransferase system</keyword>
<evidence type="ECO:0000256" key="8">
    <source>
        <dbReference type="ARBA" id="ARBA00022597"/>
    </source>
</evidence>
<dbReference type="InterPro" id="IPR000032">
    <property type="entry name" value="HPr-like"/>
</dbReference>